<dbReference type="Pfam" id="PF13558">
    <property type="entry name" value="SbcC_Walker_B"/>
    <property type="match status" value="1"/>
</dbReference>
<name>A0A4R2FGF1_9GAMM</name>
<dbReference type="GO" id="GO:0004527">
    <property type="term" value="F:exonuclease activity"/>
    <property type="evidence" value="ECO:0007669"/>
    <property type="project" value="UniProtKB-KW"/>
</dbReference>
<dbReference type="Gene3D" id="3.40.50.300">
    <property type="entry name" value="P-loop containing nucleotide triphosphate hydrolases"/>
    <property type="match status" value="2"/>
</dbReference>
<keyword evidence="1" id="KW-0175">Coiled coil</keyword>
<evidence type="ECO:0000313" key="4">
    <source>
        <dbReference type="Proteomes" id="UP000294832"/>
    </source>
</evidence>
<dbReference type="RefSeq" id="WP_133037620.1">
    <property type="nucleotide sequence ID" value="NZ_SLWF01000002.1"/>
</dbReference>
<dbReference type="InterPro" id="IPR038729">
    <property type="entry name" value="Rad50/SbcC_AAA"/>
</dbReference>
<keyword evidence="3" id="KW-0378">Hydrolase</keyword>
<dbReference type="Proteomes" id="UP000294832">
    <property type="component" value="Unassembled WGS sequence"/>
</dbReference>
<accession>A0A4R2FGF1</accession>
<keyword evidence="3" id="KW-0269">Exonuclease</keyword>
<protein>
    <submittedName>
        <fullName evidence="3">Exonuclease SbcC</fullName>
    </submittedName>
</protein>
<dbReference type="InterPro" id="IPR027417">
    <property type="entry name" value="P-loop_NTPase"/>
</dbReference>
<dbReference type="EMBL" id="SLWF01000002">
    <property type="protein sequence ID" value="TCN90192.1"/>
    <property type="molecule type" value="Genomic_DNA"/>
</dbReference>
<proteinExistence type="predicted"/>
<feature type="coiled-coil region" evidence="1">
    <location>
        <begin position="326"/>
        <end position="435"/>
    </location>
</feature>
<feature type="domain" description="Rad50/SbcC-type AAA" evidence="2">
    <location>
        <begin position="6"/>
        <end position="211"/>
    </location>
</feature>
<dbReference type="OrthoDB" id="9795626at2"/>
<dbReference type="PANTHER" id="PTHR32114">
    <property type="entry name" value="ABC TRANSPORTER ABCH.3"/>
    <property type="match status" value="1"/>
</dbReference>
<dbReference type="AlphaFoldDB" id="A0A4R2FGF1"/>
<dbReference type="PANTHER" id="PTHR32114:SF2">
    <property type="entry name" value="ABC TRANSPORTER ABCH.3"/>
    <property type="match status" value="1"/>
</dbReference>
<gene>
    <name evidence="3" type="ORF">EDC91_102104</name>
</gene>
<organism evidence="3 4">
    <name type="scientific">Shewanella fodinae</name>
    <dbReference type="NCBI Taxonomy" id="552357"/>
    <lineage>
        <taxon>Bacteria</taxon>
        <taxon>Pseudomonadati</taxon>
        <taxon>Pseudomonadota</taxon>
        <taxon>Gammaproteobacteria</taxon>
        <taxon>Alteromonadales</taxon>
        <taxon>Shewanellaceae</taxon>
        <taxon>Shewanella</taxon>
    </lineage>
</organism>
<evidence type="ECO:0000313" key="3">
    <source>
        <dbReference type="EMBL" id="TCN90192.1"/>
    </source>
</evidence>
<evidence type="ECO:0000256" key="1">
    <source>
        <dbReference type="SAM" id="Coils"/>
    </source>
</evidence>
<comment type="caution">
    <text evidence="3">The sequence shown here is derived from an EMBL/GenBank/DDBJ whole genome shotgun (WGS) entry which is preliminary data.</text>
</comment>
<feature type="coiled-coil region" evidence="1">
    <location>
        <begin position="530"/>
        <end position="846"/>
    </location>
</feature>
<keyword evidence="4" id="KW-1185">Reference proteome</keyword>
<evidence type="ECO:0000259" key="2">
    <source>
        <dbReference type="Pfam" id="PF13476"/>
    </source>
</evidence>
<sequence length="1026" mass="114749">MKPLVLTISAFGPFADRQTIDFRRLGDNPLFLINGPTGAGKTSILDAICFALYGKTTGNEREAPQMRCDYADDNLLTEVSLEFTLGERRYLIKRLPDQQRPKARGDGFTNQSGEAELQRLYDDGRSEILVASKVTEATQMIESLTGLDVDQFRQVMVLPQGKFRELLLADSKAREKIFSQLFQTNIYSRMEERLKLQAATIRKDAHDLEQKRLGILEAAGVASIEALALAISELTPQFEQAKAQKQQANIALEQANKQLEQGKQLSAELAEKKRLAASLAEQQARKVEMDGLKQQLSLAQLAQQVLPVYRQQQQRSQELISQQQALQAADQQLTHATTQKQQADKQAANITELDQQLQHSRSELQQAEQLQPLLQSYYQQQQQLNQANQQQQQAANAQQAAEQQLQQLQTQKTQLAQTIAELQQQANRQAELQTRQYQLERQCDQGRQILELQRQQQTLQQQLDHKAQHGKQAKAQFDAAEQQLTTLRLQWHQGQAALLAQQLGPNKPCPVCGSAEHPNPAHSEVAIPSEQQLEDAQQRLESERRHCEQLRSDYRSLREQIAAIDKQLTPLFTALNADSSVALPVTEWQQALTQTQQQLASAQQAAQQLKNQQQQLTNLEQQLEVQRQQLNDAQQQLAAQQSRSSSLQGALLEIQQRLPTELQNLTAEVALAQLTQQRKALQQQQAALQQQIQQLQQAQQTAASQLAQAQSALSERQQQLRQATQYREQAQQELDTALQQAGFTDVQALTAAQREPQLQQQLTQQIEQWQQQCHALAGQLEALTQKLQGVVAPDITALTAQLAQQQQLLQAADEQYQQLSSRLSNLNNCQQKLTTDAKTLAALEQQFAVIGTLADIANGNNQSKLSLQRFVLSVLLDDVLLEASERLAHMSKGRYRLLRKEERAKGNRASGLDLEVEDAYSGKVRPVATLSGGESFMAALSLALGLSNVVQAYAGGIKLDTLFIDEGFGSLDQDSLELAIRTLTDLQSAGRMIGVISHVTEMKEQILTRVDVHKQARGSHIQVVTP</sequence>
<keyword evidence="3" id="KW-0540">Nuclease</keyword>
<feature type="coiled-coil region" evidence="1">
    <location>
        <begin position="238"/>
        <end position="272"/>
    </location>
</feature>
<dbReference type="SUPFAM" id="SSF52540">
    <property type="entry name" value="P-loop containing nucleoside triphosphate hydrolases"/>
    <property type="match status" value="1"/>
</dbReference>
<reference evidence="3 4" key="1">
    <citation type="submission" date="2019-03" db="EMBL/GenBank/DDBJ databases">
        <title>Freshwater and sediment microbial communities from various areas in North America, analyzing microbe dynamics in response to fracking.</title>
        <authorList>
            <person name="Lamendella R."/>
        </authorList>
    </citation>
    <scope>NUCLEOTIDE SEQUENCE [LARGE SCALE GENOMIC DNA]</scope>
    <source>
        <strain evidence="3 4">74A</strain>
    </source>
</reference>
<dbReference type="Pfam" id="PF13476">
    <property type="entry name" value="AAA_23"/>
    <property type="match status" value="1"/>
</dbReference>